<dbReference type="AlphaFoldDB" id="A0A0A9Z6S9"/>
<reference evidence="1" key="2">
    <citation type="submission" date="2014-07" db="EMBL/GenBank/DDBJ databases">
        <authorList>
            <person name="Hull J."/>
        </authorList>
    </citation>
    <scope>NUCLEOTIDE SEQUENCE</scope>
</reference>
<name>A0A0A9Z6S9_LYGHE</name>
<dbReference type="EMBL" id="GBHO01006089">
    <property type="protein sequence ID" value="JAG37515.1"/>
    <property type="molecule type" value="Transcribed_RNA"/>
</dbReference>
<organism evidence="1">
    <name type="scientific">Lygus hesperus</name>
    <name type="common">Western plant bug</name>
    <dbReference type="NCBI Taxonomy" id="30085"/>
    <lineage>
        <taxon>Eukaryota</taxon>
        <taxon>Metazoa</taxon>
        <taxon>Ecdysozoa</taxon>
        <taxon>Arthropoda</taxon>
        <taxon>Hexapoda</taxon>
        <taxon>Insecta</taxon>
        <taxon>Pterygota</taxon>
        <taxon>Neoptera</taxon>
        <taxon>Paraneoptera</taxon>
        <taxon>Hemiptera</taxon>
        <taxon>Heteroptera</taxon>
        <taxon>Panheteroptera</taxon>
        <taxon>Cimicomorpha</taxon>
        <taxon>Miridae</taxon>
        <taxon>Mirini</taxon>
        <taxon>Lygus</taxon>
    </lineage>
</organism>
<gene>
    <name evidence="1" type="primary">PER41</name>
    <name evidence="1" type="ORF">CM83_103170</name>
</gene>
<sequence length="141" mass="15649">MPPSADSGVRQLAKLKRKINAGAEDLKQIRNKGASALINPADKPLFMGMFATITRLYDQLREDWDSAVDLCEVYETDPAFPSATDDTILANAKRYYYECQSYHLQLSPPPSAPLVDTSMNSSSFMQPAPKARAILPKIQIK</sequence>
<accession>A0A0A9Z6S9</accession>
<dbReference type="GO" id="GO:0004601">
    <property type="term" value="F:peroxidase activity"/>
    <property type="evidence" value="ECO:0007669"/>
    <property type="project" value="UniProtKB-KW"/>
</dbReference>
<keyword evidence="1" id="KW-0560">Oxidoreductase</keyword>
<keyword evidence="1" id="KW-0575">Peroxidase</keyword>
<feature type="non-terminal residue" evidence="1">
    <location>
        <position position="141"/>
    </location>
</feature>
<reference evidence="1" key="1">
    <citation type="journal article" date="2014" name="PLoS ONE">
        <title>Transcriptome-Based Identification of ABC Transporters in the Western Tarnished Plant Bug Lygus hesperus.</title>
        <authorList>
            <person name="Hull J.J."/>
            <person name="Chaney K."/>
            <person name="Geib S.M."/>
            <person name="Fabrick J.A."/>
            <person name="Brent C.S."/>
            <person name="Walsh D."/>
            <person name="Lavine L.C."/>
        </authorList>
    </citation>
    <scope>NUCLEOTIDE SEQUENCE</scope>
</reference>
<protein>
    <submittedName>
        <fullName evidence="1">Peroxidase 41</fullName>
    </submittedName>
</protein>
<evidence type="ECO:0000313" key="1">
    <source>
        <dbReference type="EMBL" id="JAG37515.1"/>
    </source>
</evidence>
<proteinExistence type="predicted"/>